<evidence type="ECO:0000313" key="6">
    <source>
        <dbReference type="EMBL" id="BAK33736.1"/>
    </source>
</evidence>
<dbReference type="GO" id="GO:0000976">
    <property type="term" value="F:transcription cis-regulatory region binding"/>
    <property type="evidence" value="ECO:0007669"/>
    <property type="project" value="TreeGrafter"/>
</dbReference>
<dbReference type="Proteomes" id="UP000007947">
    <property type="component" value="Chromosome"/>
</dbReference>
<keyword evidence="2 4" id="KW-0238">DNA-binding</keyword>
<dbReference type="SUPFAM" id="SSF48498">
    <property type="entry name" value="Tetracyclin repressor-like, C-terminal domain"/>
    <property type="match status" value="1"/>
</dbReference>
<dbReference type="RefSeq" id="WP_013861625.1">
    <property type="nucleotide sequence ID" value="NC_015635.1"/>
</dbReference>
<feature type="DNA-binding region" description="H-T-H motif" evidence="4">
    <location>
        <begin position="43"/>
        <end position="62"/>
    </location>
</feature>
<dbReference type="Pfam" id="PF21597">
    <property type="entry name" value="TetR_C_43"/>
    <property type="match status" value="1"/>
</dbReference>
<proteinExistence type="predicted"/>
<dbReference type="AlphaFoldDB" id="F5XL48"/>
<organism evidence="6 7">
    <name type="scientific">Microlunatus phosphovorus (strain ATCC 700054 / DSM 10555 / JCM 9379 / NBRC 101784 / NCIMB 13414 / VKM Ac-1990 / NM-1)</name>
    <dbReference type="NCBI Taxonomy" id="1032480"/>
    <lineage>
        <taxon>Bacteria</taxon>
        <taxon>Bacillati</taxon>
        <taxon>Actinomycetota</taxon>
        <taxon>Actinomycetes</taxon>
        <taxon>Propionibacteriales</taxon>
        <taxon>Propionibacteriaceae</taxon>
        <taxon>Microlunatus</taxon>
    </lineage>
</organism>
<evidence type="ECO:0000259" key="5">
    <source>
        <dbReference type="PROSITE" id="PS50977"/>
    </source>
</evidence>
<dbReference type="InterPro" id="IPR023772">
    <property type="entry name" value="DNA-bd_HTH_TetR-type_CS"/>
</dbReference>
<keyword evidence="3" id="KW-0804">Transcription</keyword>
<sequence>MSTQPRDPSDGEHRTLRKDAEANRRRLLIAARELFAERGLDVTLHDIAARAGVGVGTAYRRFANKGEIMDALFGLQVEEISRLADEALADSDPWRALATYLEQVMALQAKDRGLAQILSGRRIRTEQHDWSRSVIAPKVNAITARAKEAGVLRDDVEGTDLVFIQVGLNAIAERSREVSPELYRRYLHLMLDSIRAHPDQLDLPVPAFTVDQTHAAMGLGPEV</sequence>
<dbReference type="Gene3D" id="1.10.357.10">
    <property type="entry name" value="Tetracycline Repressor, domain 2"/>
    <property type="match status" value="1"/>
</dbReference>
<dbReference type="GO" id="GO:0003700">
    <property type="term" value="F:DNA-binding transcription factor activity"/>
    <property type="evidence" value="ECO:0007669"/>
    <property type="project" value="TreeGrafter"/>
</dbReference>
<dbReference type="PRINTS" id="PR00455">
    <property type="entry name" value="HTHTETR"/>
</dbReference>
<dbReference type="EMBL" id="AP012204">
    <property type="protein sequence ID" value="BAK33736.1"/>
    <property type="molecule type" value="Genomic_DNA"/>
</dbReference>
<keyword evidence="7" id="KW-1185">Reference proteome</keyword>
<accession>F5XL48</accession>
<evidence type="ECO:0000313" key="7">
    <source>
        <dbReference type="Proteomes" id="UP000007947"/>
    </source>
</evidence>
<evidence type="ECO:0000256" key="4">
    <source>
        <dbReference type="PROSITE-ProRule" id="PRU00335"/>
    </source>
</evidence>
<dbReference type="eggNOG" id="COG1309">
    <property type="taxonomic scope" value="Bacteria"/>
</dbReference>
<dbReference type="PROSITE" id="PS50977">
    <property type="entry name" value="HTH_TETR_2"/>
    <property type="match status" value="1"/>
</dbReference>
<dbReference type="PANTHER" id="PTHR30055:SF234">
    <property type="entry name" value="HTH-TYPE TRANSCRIPTIONAL REGULATOR BETI"/>
    <property type="match status" value="1"/>
</dbReference>
<dbReference type="InterPro" id="IPR050109">
    <property type="entry name" value="HTH-type_TetR-like_transc_reg"/>
</dbReference>
<dbReference type="InterPro" id="IPR049445">
    <property type="entry name" value="TetR_SbtR-like_C"/>
</dbReference>
<evidence type="ECO:0000256" key="2">
    <source>
        <dbReference type="ARBA" id="ARBA00023125"/>
    </source>
</evidence>
<dbReference type="KEGG" id="mph:MLP_07220"/>
<gene>
    <name evidence="6" type="ordered locus">MLP_07220</name>
</gene>
<dbReference type="InterPro" id="IPR036271">
    <property type="entry name" value="Tet_transcr_reg_TetR-rel_C_sf"/>
</dbReference>
<dbReference type="PANTHER" id="PTHR30055">
    <property type="entry name" value="HTH-TYPE TRANSCRIPTIONAL REGULATOR RUTR"/>
    <property type="match status" value="1"/>
</dbReference>
<dbReference type="STRING" id="1032480.MLP_07220"/>
<evidence type="ECO:0000256" key="3">
    <source>
        <dbReference type="ARBA" id="ARBA00023163"/>
    </source>
</evidence>
<dbReference type="SUPFAM" id="SSF46689">
    <property type="entry name" value="Homeodomain-like"/>
    <property type="match status" value="1"/>
</dbReference>
<dbReference type="InterPro" id="IPR009057">
    <property type="entry name" value="Homeodomain-like_sf"/>
</dbReference>
<dbReference type="PROSITE" id="PS01081">
    <property type="entry name" value="HTH_TETR_1"/>
    <property type="match status" value="1"/>
</dbReference>
<feature type="domain" description="HTH tetR-type" evidence="5">
    <location>
        <begin position="21"/>
        <end position="80"/>
    </location>
</feature>
<reference evidence="6 7" key="1">
    <citation type="submission" date="2011-05" db="EMBL/GenBank/DDBJ databases">
        <title>Whole genome sequence of Microlunatus phosphovorus NM-1.</title>
        <authorList>
            <person name="Hosoyama A."/>
            <person name="Sasaki K."/>
            <person name="Harada T."/>
            <person name="Igarashi R."/>
            <person name="Kawakoshi A."/>
            <person name="Sasagawa M."/>
            <person name="Fukada J."/>
            <person name="Nakamura S."/>
            <person name="Katano Y."/>
            <person name="Hanada S."/>
            <person name="Kamagata Y."/>
            <person name="Nakamura N."/>
            <person name="Yamazaki S."/>
            <person name="Fujita N."/>
        </authorList>
    </citation>
    <scope>NUCLEOTIDE SEQUENCE [LARGE SCALE GENOMIC DNA]</scope>
    <source>
        <strain evidence="7">ATCC 700054 / DSM 10555 / JCM 9379 / NBRC 101784 / NCIMB 13414 / VKM Ac-1990 / NM-1</strain>
    </source>
</reference>
<dbReference type="InterPro" id="IPR001647">
    <property type="entry name" value="HTH_TetR"/>
</dbReference>
<dbReference type="HOGENOM" id="CLU_069356_17_0_11"/>
<evidence type="ECO:0000256" key="1">
    <source>
        <dbReference type="ARBA" id="ARBA00023015"/>
    </source>
</evidence>
<dbReference type="Pfam" id="PF00440">
    <property type="entry name" value="TetR_N"/>
    <property type="match status" value="1"/>
</dbReference>
<protein>
    <submittedName>
        <fullName evidence="6">Putative TetR family transcriptional regulator</fullName>
    </submittedName>
</protein>
<name>F5XL48_MICPN</name>
<keyword evidence="1" id="KW-0805">Transcription regulation</keyword>